<keyword evidence="3" id="KW-1185">Reference proteome</keyword>
<reference evidence="2" key="2">
    <citation type="submission" date="2025-08" db="UniProtKB">
        <authorList>
            <consortium name="Ensembl"/>
        </authorList>
    </citation>
    <scope>IDENTIFICATION</scope>
</reference>
<dbReference type="STRING" id="62062.ENSHHUP00000058380"/>
<feature type="compositionally biased region" description="Basic and acidic residues" evidence="1">
    <location>
        <begin position="27"/>
        <end position="38"/>
    </location>
</feature>
<name>A0A4W5P9Y4_9TELE</name>
<accession>A0A4W5P9Y4</accession>
<feature type="compositionally biased region" description="Polar residues" evidence="1">
    <location>
        <begin position="81"/>
        <end position="91"/>
    </location>
</feature>
<reference evidence="3" key="1">
    <citation type="submission" date="2018-06" db="EMBL/GenBank/DDBJ databases">
        <title>Genome assembly of Danube salmon.</title>
        <authorList>
            <person name="Macqueen D.J."/>
            <person name="Gundappa M.K."/>
        </authorList>
    </citation>
    <scope>NUCLEOTIDE SEQUENCE [LARGE SCALE GENOMIC DNA]</scope>
</reference>
<reference evidence="2" key="3">
    <citation type="submission" date="2025-09" db="UniProtKB">
        <authorList>
            <consortium name="Ensembl"/>
        </authorList>
    </citation>
    <scope>IDENTIFICATION</scope>
</reference>
<organism evidence="2 3">
    <name type="scientific">Hucho hucho</name>
    <name type="common">huchen</name>
    <dbReference type="NCBI Taxonomy" id="62062"/>
    <lineage>
        <taxon>Eukaryota</taxon>
        <taxon>Metazoa</taxon>
        <taxon>Chordata</taxon>
        <taxon>Craniata</taxon>
        <taxon>Vertebrata</taxon>
        <taxon>Euteleostomi</taxon>
        <taxon>Actinopterygii</taxon>
        <taxon>Neopterygii</taxon>
        <taxon>Teleostei</taxon>
        <taxon>Protacanthopterygii</taxon>
        <taxon>Salmoniformes</taxon>
        <taxon>Salmonidae</taxon>
        <taxon>Salmoninae</taxon>
        <taxon>Hucho</taxon>
    </lineage>
</organism>
<feature type="compositionally biased region" description="Basic and acidic residues" evidence="1">
    <location>
        <begin position="97"/>
        <end position="116"/>
    </location>
</feature>
<evidence type="ECO:0000313" key="3">
    <source>
        <dbReference type="Proteomes" id="UP000314982"/>
    </source>
</evidence>
<dbReference type="Proteomes" id="UP000314982">
    <property type="component" value="Unassembled WGS sequence"/>
</dbReference>
<feature type="region of interest" description="Disordered" evidence="1">
    <location>
        <begin position="1"/>
        <end position="116"/>
    </location>
</feature>
<feature type="compositionally biased region" description="Polar residues" evidence="1">
    <location>
        <begin position="9"/>
        <end position="18"/>
    </location>
</feature>
<evidence type="ECO:0000256" key="1">
    <source>
        <dbReference type="SAM" id="MobiDB-lite"/>
    </source>
</evidence>
<feature type="compositionally biased region" description="Basic and acidic residues" evidence="1">
    <location>
        <begin position="65"/>
        <end position="80"/>
    </location>
</feature>
<sequence length="173" mass="20172">MDESREQHITNLLNTVQRGPTCPGPAREAHPSTSDHWRSAPSAPSAPDRGGHCYFDGDEPPLDVLKIDVKQEKKEDEERPVQNTPLTSQRYFPQDVLKAEPQEEREEKQRRGKDKDLEYLFQEVVRENALDQQLKRDLERKKADSKYLDMLKFREKLPSFGKKEVRSETYFSS</sequence>
<dbReference type="AlphaFoldDB" id="A0A4W5P9Y4"/>
<protein>
    <submittedName>
        <fullName evidence="2">Uncharacterized protein</fullName>
    </submittedName>
</protein>
<dbReference type="Ensembl" id="ENSHHUT00000060381.1">
    <property type="protein sequence ID" value="ENSHHUP00000058380.1"/>
    <property type="gene ID" value="ENSHHUG00000034735.1"/>
</dbReference>
<proteinExistence type="predicted"/>
<evidence type="ECO:0000313" key="2">
    <source>
        <dbReference type="Ensembl" id="ENSHHUP00000058380.1"/>
    </source>
</evidence>